<gene>
    <name evidence="13" type="ORF">E1B00_15120</name>
</gene>
<evidence type="ECO:0000256" key="9">
    <source>
        <dbReference type="RuleBase" id="RU003357"/>
    </source>
</evidence>
<evidence type="ECO:0000259" key="11">
    <source>
        <dbReference type="Pfam" id="PF00593"/>
    </source>
</evidence>
<keyword evidence="3 8" id="KW-1134">Transmembrane beta strand</keyword>
<dbReference type="Pfam" id="PF00593">
    <property type="entry name" value="TonB_dep_Rec_b-barrel"/>
    <property type="match status" value="1"/>
</dbReference>
<dbReference type="Pfam" id="PF07715">
    <property type="entry name" value="Plug"/>
    <property type="match status" value="1"/>
</dbReference>
<keyword evidence="7 8" id="KW-0998">Cell outer membrane</keyword>
<dbReference type="InterPro" id="IPR037066">
    <property type="entry name" value="Plug_dom_sf"/>
</dbReference>
<sequence>MSIASPTARRLPAPRLVSLAIASALAAAVLPAAAAPSADLYAEAGMAPDGAADATRLDGIEVTGERVDKPASPKYTEALIDTPQTITVVNKATMDQQGLLSLRDVLTTLPGITFGAGEGGGGYGDSINLRGFSANTDITVDGVRDSAQYSRTDNFNLEALELVNGANSVYSGAGSVGGNINLVSKAASLEEFSMLTVGAGTDGYGRITADSSQVIGEQTALRLNAMVHQNDVPGRDFEKFERWGFAPSLGLALDSDTRFTLSAYIQRDDNVPQYGVPYFPAYGGLLPGADVEGYYGYHNLDRQEIENDTITGVFEHDFNQNVSLRSLLRYQRVEQTTVVDAVQGTWCLDSGINPATGAACAAPGTYQPSGPRGLQRDTENGMATSQTDLTARFGTGGIEHAMVVGMQFTRETFDLDTGSLLRNLDGTLVPLPVMDLSDPDSLWTGPVNYTLTGRSEGELSNSAVYVFDTLKFSEQWMLNLGARYERNEGSNGSWTVVAAPALGQPAIPGIGTITGKGPTFTNDENLFSYRAGVVFKPAENGSVYLSYANSKTPSKTSVNGSCTALTCNVEPESAVNIELGTKWDLVDQRLALTAAVFRNDRENYKVADFDPVSGVAIEQTLDGEARVDGISVGVAGNLTDAWSIFANATFLDSEILQSVSDHCLANPGAPGCTNTPANPDPEAGRRIVNTPEKSANLWTTYAFAPQWTVGYGITYQGSFDGGRVANVPDVKGFTTHRAMVAWKINEQLALQLNANNLFDKQYFTRVRNNGWATPGEARSLVLSATYQF</sequence>
<comment type="similarity">
    <text evidence="8 9">Belongs to the TonB-dependent receptor family.</text>
</comment>
<dbReference type="Gene3D" id="2.170.130.10">
    <property type="entry name" value="TonB-dependent receptor, plug domain"/>
    <property type="match status" value="1"/>
</dbReference>
<evidence type="ECO:0000313" key="14">
    <source>
        <dbReference type="Proteomes" id="UP000305760"/>
    </source>
</evidence>
<feature type="signal peptide" evidence="10">
    <location>
        <begin position="1"/>
        <end position="34"/>
    </location>
</feature>
<evidence type="ECO:0000259" key="12">
    <source>
        <dbReference type="Pfam" id="PF07715"/>
    </source>
</evidence>
<evidence type="ECO:0000256" key="5">
    <source>
        <dbReference type="ARBA" id="ARBA00023077"/>
    </source>
</evidence>
<dbReference type="InterPro" id="IPR012910">
    <property type="entry name" value="Plug_dom"/>
</dbReference>
<organism evidence="13 14">
    <name type="scientific">Arenimonas terrae</name>
    <dbReference type="NCBI Taxonomy" id="2546226"/>
    <lineage>
        <taxon>Bacteria</taxon>
        <taxon>Pseudomonadati</taxon>
        <taxon>Pseudomonadota</taxon>
        <taxon>Gammaproteobacteria</taxon>
        <taxon>Lysobacterales</taxon>
        <taxon>Lysobacteraceae</taxon>
        <taxon>Arenimonas</taxon>
    </lineage>
</organism>
<dbReference type="PANTHER" id="PTHR32552:SF83">
    <property type="entry name" value="BLR3904 PROTEIN"/>
    <property type="match status" value="1"/>
</dbReference>
<evidence type="ECO:0000256" key="6">
    <source>
        <dbReference type="ARBA" id="ARBA00023136"/>
    </source>
</evidence>
<feature type="domain" description="TonB-dependent receptor plug" evidence="12">
    <location>
        <begin position="79"/>
        <end position="178"/>
    </location>
</feature>
<evidence type="ECO:0000256" key="8">
    <source>
        <dbReference type="PROSITE-ProRule" id="PRU01360"/>
    </source>
</evidence>
<evidence type="ECO:0000256" key="1">
    <source>
        <dbReference type="ARBA" id="ARBA00004571"/>
    </source>
</evidence>
<reference evidence="13 14" key="1">
    <citation type="submission" date="2019-03" db="EMBL/GenBank/DDBJ databases">
        <title>Arenimonas daejeonensis sp. nov., isolated from compost.</title>
        <authorList>
            <person name="Jeon C.O."/>
        </authorList>
    </citation>
    <scope>NUCLEOTIDE SEQUENCE [LARGE SCALE GENOMIC DNA]</scope>
    <source>
        <strain evidence="13 14">R29</strain>
    </source>
</reference>
<dbReference type="EMBL" id="SMDR01000005">
    <property type="protein sequence ID" value="TNJ32724.1"/>
    <property type="molecule type" value="Genomic_DNA"/>
</dbReference>
<dbReference type="PROSITE" id="PS52016">
    <property type="entry name" value="TONB_DEPENDENT_REC_3"/>
    <property type="match status" value="1"/>
</dbReference>
<evidence type="ECO:0000256" key="4">
    <source>
        <dbReference type="ARBA" id="ARBA00022692"/>
    </source>
</evidence>
<dbReference type="OrthoDB" id="9790771at2"/>
<dbReference type="AlphaFoldDB" id="A0A5C4RP61"/>
<keyword evidence="2 8" id="KW-0813">Transport</keyword>
<dbReference type="Gene3D" id="2.40.170.20">
    <property type="entry name" value="TonB-dependent receptor, beta-barrel domain"/>
    <property type="match status" value="1"/>
</dbReference>
<keyword evidence="10" id="KW-0732">Signal</keyword>
<comment type="subcellular location">
    <subcellularLocation>
        <location evidence="1 8">Cell outer membrane</location>
        <topology evidence="1 8">Multi-pass membrane protein</topology>
    </subcellularLocation>
</comment>
<dbReference type="CDD" id="cd01347">
    <property type="entry name" value="ligand_gated_channel"/>
    <property type="match status" value="1"/>
</dbReference>
<dbReference type="PANTHER" id="PTHR32552">
    <property type="entry name" value="FERRICHROME IRON RECEPTOR-RELATED"/>
    <property type="match status" value="1"/>
</dbReference>
<evidence type="ECO:0000256" key="3">
    <source>
        <dbReference type="ARBA" id="ARBA00022452"/>
    </source>
</evidence>
<feature type="chain" id="PRO_5022687732" evidence="10">
    <location>
        <begin position="35"/>
        <end position="788"/>
    </location>
</feature>
<keyword evidence="13" id="KW-0675">Receptor</keyword>
<keyword evidence="6 8" id="KW-0472">Membrane</keyword>
<dbReference type="Proteomes" id="UP000305760">
    <property type="component" value="Unassembled WGS sequence"/>
</dbReference>
<keyword evidence="14" id="KW-1185">Reference proteome</keyword>
<dbReference type="InterPro" id="IPR039426">
    <property type="entry name" value="TonB-dep_rcpt-like"/>
</dbReference>
<comment type="caution">
    <text evidence="13">The sequence shown here is derived from an EMBL/GenBank/DDBJ whole genome shotgun (WGS) entry which is preliminary data.</text>
</comment>
<proteinExistence type="inferred from homology"/>
<evidence type="ECO:0000256" key="10">
    <source>
        <dbReference type="SAM" id="SignalP"/>
    </source>
</evidence>
<dbReference type="GO" id="GO:0015344">
    <property type="term" value="F:siderophore uptake transmembrane transporter activity"/>
    <property type="evidence" value="ECO:0007669"/>
    <property type="project" value="TreeGrafter"/>
</dbReference>
<keyword evidence="5 9" id="KW-0798">TonB box</keyword>
<dbReference type="InterPro" id="IPR000531">
    <property type="entry name" value="Beta-barrel_TonB"/>
</dbReference>
<evidence type="ECO:0000313" key="13">
    <source>
        <dbReference type="EMBL" id="TNJ32724.1"/>
    </source>
</evidence>
<dbReference type="GO" id="GO:0009279">
    <property type="term" value="C:cell outer membrane"/>
    <property type="evidence" value="ECO:0007669"/>
    <property type="project" value="UniProtKB-SubCell"/>
</dbReference>
<evidence type="ECO:0000256" key="2">
    <source>
        <dbReference type="ARBA" id="ARBA00022448"/>
    </source>
</evidence>
<dbReference type="InterPro" id="IPR036942">
    <property type="entry name" value="Beta-barrel_TonB_sf"/>
</dbReference>
<feature type="domain" description="TonB-dependent receptor-like beta-barrel" evidence="11">
    <location>
        <begin position="251"/>
        <end position="757"/>
    </location>
</feature>
<protein>
    <submittedName>
        <fullName evidence="13">TonB-dependent receptor</fullName>
    </submittedName>
</protein>
<evidence type="ECO:0000256" key="7">
    <source>
        <dbReference type="ARBA" id="ARBA00023237"/>
    </source>
</evidence>
<dbReference type="SUPFAM" id="SSF56935">
    <property type="entry name" value="Porins"/>
    <property type="match status" value="1"/>
</dbReference>
<name>A0A5C4RP61_9GAMM</name>
<keyword evidence="4 8" id="KW-0812">Transmembrane</keyword>
<accession>A0A5C4RP61</accession>